<feature type="transmembrane region" description="Helical" evidence="6">
    <location>
        <begin position="39"/>
        <end position="56"/>
    </location>
</feature>
<evidence type="ECO:0000256" key="5">
    <source>
        <dbReference type="ARBA" id="ARBA00023136"/>
    </source>
</evidence>
<dbReference type="Pfam" id="PF07690">
    <property type="entry name" value="MFS_1"/>
    <property type="match status" value="1"/>
</dbReference>
<sequence>MTTQPRSRTIIATVVLGTVLNPLDGSMMAVALPSIRDSFAATAASATWLITVYYLAGAVAQPIMGRIADLLGARRVFVGGLLLVALACSLAQFVPTIEWLIALRLVQAVGSSVAFPAGLIIVRRSLLADPDASARAVGSITWINSLAAVAGPLVGGAMVQLLGWRGPFVFGIPFALLGAIIAMVTLPRDSEVEKVPSTTGLWTRTDALGAVLLGTAIAALQVGIVGLANPAMLLWFGAFAIALVLLVVREKRAAYPFIDSRVLFADPKTPVVLVQYLLANFTFFAVIVSLPTWLQLAHNLQPVQSGLVTFPIAVIGVTITLLLSRFVYGGHGQHILVGMACLSLGGAVALSFLTPATPLLAAALFAVAAASPNNLTTLTLQSSLYQRVNSAATGAATGLFQTFRYVGATLASTVVGLNLHSTDPAELTVGMRNVMLCAVAAGGLALVIALLLRPGTAPETQSVIAPVES</sequence>
<dbReference type="EMBL" id="FOVM01000003">
    <property type="protein sequence ID" value="SFN61079.1"/>
    <property type="molecule type" value="Genomic_DNA"/>
</dbReference>
<keyword evidence="2" id="KW-0813">Transport</keyword>
<dbReference type="GO" id="GO:0005886">
    <property type="term" value="C:plasma membrane"/>
    <property type="evidence" value="ECO:0007669"/>
    <property type="project" value="UniProtKB-SubCell"/>
</dbReference>
<dbReference type="PANTHER" id="PTHR42718:SF9">
    <property type="entry name" value="MAJOR FACILITATOR SUPERFAMILY MULTIDRUG TRANSPORTER MFSC"/>
    <property type="match status" value="1"/>
</dbReference>
<comment type="subcellular location">
    <subcellularLocation>
        <location evidence="1">Cell membrane</location>
        <topology evidence="1">Multi-pass membrane protein</topology>
    </subcellularLocation>
</comment>
<feature type="transmembrane region" description="Helical" evidence="6">
    <location>
        <begin position="76"/>
        <end position="95"/>
    </location>
</feature>
<accession>A0A1I5AFW8</accession>
<feature type="transmembrane region" description="Helical" evidence="6">
    <location>
        <begin position="142"/>
        <end position="162"/>
    </location>
</feature>
<evidence type="ECO:0000259" key="7">
    <source>
        <dbReference type="PROSITE" id="PS50850"/>
    </source>
</evidence>
<dbReference type="PROSITE" id="PS50850">
    <property type="entry name" value="MFS"/>
    <property type="match status" value="1"/>
</dbReference>
<dbReference type="Proteomes" id="UP000198867">
    <property type="component" value="Unassembled WGS sequence"/>
</dbReference>
<feature type="transmembrane region" description="Helical" evidence="6">
    <location>
        <begin position="306"/>
        <end position="328"/>
    </location>
</feature>
<evidence type="ECO:0000256" key="6">
    <source>
        <dbReference type="SAM" id="Phobius"/>
    </source>
</evidence>
<reference evidence="9" key="1">
    <citation type="submission" date="2016-10" db="EMBL/GenBank/DDBJ databases">
        <authorList>
            <person name="Varghese N."/>
            <person name="Submissions S."/>
        </authorList>
    </citation>
    <scope>NUCLEOTIDE SEQUENCE [LARGE SCALE GENOMIC DNA]</scope>
    <source>
        <strain evidence="9">CGMCC 1.11101</strain>
    </source>
</reference>
<dbReference type="PANTHER" id="PTHR42718">
    <property type="entry name" value="MAJOR FACILITATOR SUPERFAMILY MULTIDRUG TRANSPORTER MFSC"/>
    <property type="match status" value="1"/>
</dbReference>
<feature type="domain" description="Major facilitator superfamily (MFS) profile" evidence="7">
    <location>
        <begin position="10"/>
        <end position="457"/>
    </location>
</feature>
<feature type="transmembrane region" description="Helical" evidence="6">
    <location>
        <begin position="232"/>
        <end position="249"/>
    </location>
</feature>
<dbReference type="Gene3D" id="1.20.1250.20">
    <property type="entry name" value="MFS general substrate transporter like domains"/>
    <property type="match status" value="1"/>
</dbReference>
<dbReference type="InterPro" id="IPR011701">
    <property type="entry name" value="MFS"/>
</dbReference>
<dbReference type="SUPFAM" id="SSF103473">
    <property type="entry name" value="MFS general substrate transporter"/>
    <property type="match status" value="1"/>
</dbReference>
<dbReference type="InterPro" id="IPR020846">
    <property type="entry name" value="MFS_dom"/>
</dbReference>
<keyword evidence="4 6" id="KW-1133">Transmembrane helix</keyword>
<dbReference type="Gene3D" id="1.20.1720.10">
    <property type="entry name" value="Multidrug resistance protein D"/>
    <property type="match status" value="1"/>
</dbReference>
<evidence type="ECO:0000313" key="8">
    <source>
        <dbReference type="EMBL" id="SFN61079.1"/>
    </source>
</evidence>
<evidence type="ECO:0000256" key="4">
    <source>
        <dbReference type="ARBA" id="ARBA00022989"/>
    </source>
</evidence>
<evidence type="ECO:0000256" key="3">
    <source>
        <dbReference type="ARBA" id="ARBA00022692"/>
    </source>
</evidence>
<dbReference type="OrthoDB" id="3281800at2"/>
<feature type="transmembrane region" description="Helical" evidence="6">
    <location>
        <begin position="433"/>
        <end position="452"/>
    </location>
</feature>
<name>A0A1I5AFW8_9MICO</name>
<feature type="transmembrane region" description="Helical" evidence="6">
    <location>
        <begin position="101"/>
        <end position="122"/>
    </location>
</feature>
<evidence type="ECO:0000256" key="1">
    <source>
        <dbReference type="ARBA" id="ARBA00004651"/>
    </source>
</evidence>
<organism evidence="8 9">
    <name type="scientific">Mycetocola miduiensis</name>
    <dbReference type="NCBI Taxonomy" id="995034"/>
    <lineage>
        <taxon>Bacteria</taxon>
        <taxon>Bacillati</taxon>
        <taxon>Actinomycetota</taxon>
        <taxon>Actinomycetes</taxon>
        <taxon>Micrococcales</taxon>
        <taxon>Microbacteriaceae</taxon>
        <taxon>Mycetocola</taxon>
    </lineage>
</organism>
<proteinExistence type="predicted"/>
<keyword evidence="3 6" id="KW-0812">Transmembrane</keyword>
<feature type="transmembrane region" description="Helical" evidence="6">
    <location>
        <begin position="207"/>
        <end position="226"/>
    </location>
</feature>
<feature type="transmembrane region" description="Helical" evidence="6">
    <location>
        <begin position="335"/>
        <end position="353"/>
    </location>
</feature>
<keyword evidence="5 6" id="KW-0472">Membrane</keyword>
<dbReference type="GO" id="GO:0022857">
    <property type="term" value="F:transmembrane transporter activity"/>
    <property type="evidence" value="ECO:0007669"/>
    <property type="project" value="InterPro"/>
</dbReference>
<evidence type="ECO:0000256" key="2">
    <source>
        <dbReference type="ARBA" id="ARBA00022448"/>
    </source>
</evidence>
<dbReference type="STRING" id="995034.SAMN05216219_1411"/>
<feature type="transmembrane region" description="Helical" evidence="6">
    <location>
        <begin position="168"/>
        <end position="186"/>
    </location>
</feature>
<keyword evidence="9" id="KW-1185">Reference proteome</keyword>
<gene>
    <name evidence="8" type="ORF">SAMN05216219_1411</name>
</gene>
<protein>
    <submittedName>
        <fullName evidence="8">Major Facilitator Superfamily protein</fullName>
    </submittedName>
</protein>
<feature type="transmembrane region" description="Helical" evidence="6">
    <location>
        <begin position="270"/>
        <end position="294"/>
    </location>
</feature>
<dbReference type="InterPro" id="IPR036259">
    <property type="entry name" value="MFS_trans_sf"/>
</dbReference>
<dbReference type="RefSeq" id="WP_090710028.1">
    <property type="nucleotide sequence ID" value="NZ_FOVM01000003.1"/>
</dbReference>
<evidence type="ECO:0000313" key="9">
    <source>
        <dbReference type="Proteomes" id="UP000198867"/>
    </source>
</evidence>
<dbReference type="AlphaFoldDB" id="A0A1I5AFW8"/>